<evidence type="ECO:0000313" key="6">
    <source>
        <dbReference type="Proteomes" id="UP001285921"/>
    </source>
</evidence>
<evidence type="ECO:0000313" key="5">
    <source>
        <dbReference type="EMBL" id="GMK46380.1"/>
    </source>
</evidence>
<proteinExistence type="inferred from homology"/>
<dbReference type="RefSeq" id="WP_201008402.1">
    <property type="nucleotide sequence ID" value="NZ_BTCL01000012.1"/>
</dbReference>
<comment type="similarity">
    <text evidence="1">Belongs to the DedA family.</text>
</comment>
<reference evidence="5 6" key="1">
    <citation type="submission" date="2023-05" db="EMBL/GenBank/DDBJ databases">
        <title>Draft genome of Paenibacillus sp. CCS26.</title>
        <authorList>
            <person name="Akita H."/>
            <person name="Shinto Y."/>
            <person name="Kimura Z."/>
        </authorList>
    </citation>
    <scope>NUCLEOTIDE SEQUENCE [LARGE SCALE GENOMIC DNA]</scope>
    <source>
        <strain evidence="5 6">CCS26</strain>
    </source>
</reference>
<evidence type="ECO:0000259" key="4">
    <source>
        <dbReference type="Pfam" id="PF09335"/>
    </source>
</evidence>
<feature type="transmembrane region" description="Helical" evidence="3">
    <location>
        <begin position="128"/>
        <end position="149"/>
    </location>
</feature>
<evidence type="ECO:0000256" key="3">
    <source>
        <dbReference type="SAM" id="Phobius"/>
    </source>
</evidence>
<dbReference type="InterPro" id="IPR032816">
    <property type="entry name" value="VTT_dom"/>
</dbReference>
<feature type="compositionally biased region" description="Polar residues" evidence="2">
    <location>
        <begin position="239"/>
        <end position="252"/>
    </location>
</feature>
<keyword evidence="6" id="KW-1185">Reference proteome</keyword>
<sequence length="252" mass="27547">MLQDIVDFLMKFGPWGLFVHSMIDAIIFPIPALFLQVPLSLVNPHDAFMLATVGYIGCLIGTPIGYFIGKLLGNSILYKILKKEWVESATNMFQKNGDTAVLIGSFTPIPFKVFTILSGALNFPLWRLIMYAAVGRAAKFYLVGGLIYFYGQAAEKMVHNASYYLFAIAVPLIVLFLFFRKRHRKKKAAQAAAAEAAASSAEEETVQEHSAAASASAAESPEPEEQTSEVSKETRETASETPIPTTTPVSNA</sequence>
<dbReference type="InterPro" id="IPR051311">
    <property type="entry name" value="DedA_domain"/>
</dbReference>
<dbReference type="Pfam" id="PF09335">
    <property type="entry name" value="VTT_dom"/>
    <property type="match status" value="1"/>
</dbReference>
<keyword evidence="3" id="KW-0812">Transmembrane</keyword>
<dbReference type="PANTHER" id="PTHR42709:SF11">
    <property type="entry name" value="DEDA FAMILY PROTEIN"/>
    <property type="match status" value="1"/>
</dbReference>
<feature type="transmembrane region" description="Helical" evidence="3">
    <location>
        <begin position="12"/>
        <end position="35"/>
    </location>
</feature>
<evidence type="ECO:0000256" key="1">
    <source>
        <dbReference type="ARBA" id="ARBA00010792"/>
    </source>
</evidence>
<keyword evidence="3" id="KW-0472">Membrane</keyword>
<organism evidence="5 6">
    <name type="scientific">Paenibacillus glycanilyticus</name>
    <dbReference type="NCBI Taxonomy" id="126569"/>
    <lineage>
        <taxon>Bacteria</taxon>
        <taxon>Bacillati</taxon>
        <taxon>Bacillota</taxon>
        <taxon>Bacilli</taxon>
        <taxon>Bacillales</taxon>
        <taxon>Paenibacillaceae</taxon>
        <taxon>Paenibacillus</taxon>
    </lineage>
</organism>
<feature type="compositionally biased region" description="Low complexity" evidence="2">
    <location>
        <begin position="208"/>
        <end position="220"/>
    </location>
</feature>
<dbReference type="PANTHER" id="PTHR42709">
    <property type="entry name" value="ALKALINE PHOSPHATASE LIKE PROTEIN"/>
    <property type="match status" value="1"/>
</dbReference>
<feature type="region of interest" description="Disordered" evidence="2">
    <location>
        <begin position="199"/>
        <end position="252"/>
    </location>
</feature>
<comment type="caution">
    <text evidence="5">The sequence shown here is derived from an EMBL/GenBank/DDBJ whole genome shotgun (WGS) entry which is preliminary data.</text>
</comment>
<keyword evidence="3" id="KW-1133">Transmembrane helix</keyword>
<gene>
    <name evidence="5" type="ORF">PghCCS26_35090</name>
</gene>
<protein>
    <recommendedName>
        <fullName evidence="4">VTT domain-containing protein</fullName>
    </recommendedName>
</protein>
<feature type="transmembrane region" description="Helical" evidence="3">
    <location>
        <begin position="47"/>
        <end position="68"/>
    </location>
</feature>
<dbReference type="Proteomes" id="UP001285921">
    <property type="component" value="Unassembled WGS sequence"/>
</dbReference>
<feature type="transmembrane region" description="Helical" evidence="3">
    <location>
        <begin position="161"/>
        <end position="179"/>
    </location>
</feature>
<feature type="domain" description="VTT" evidence="4">
    <location>
        <begin position="46"/>
        <end position="145"/>
    </location>
</feature>
<evidence type="ECO:0000256" key="2">
    <source>
        <dbReference type="SAM" id="MobiDB-lite"/>
    </source>
</evidence>
<accession>A0ABQ6NQM4</accession>
<name>A0ABQ6NQM4_9BACL</name>
<dbReference type="EMBL" id="BTCL01000012">
    <property type="protein sequence ID" value="GMK46380.1"/>
    <property type="molecule type" value="Genomic_DNA"/>
</dbReference>
<feature type="transmembrane region" description="Helical" evidence="3">
    <location>
        <begin position="100"/>
        <end position="121"/>
    </location>
</feature>